<dbReference type="GO" id="GO:0042781">
    <property type="term" value="F:3'-tRNA processing endoribonuclease activity"/>
    <property type="evidence" value="ECO:0007669"/>
    <property type="project" value="UniProtKB-UniRule"/>
</dbReference>
<dbReference type="Gene3D" id="3.60.15.10">
    <property type="entry name" value="Ribonuclease Z/Hydroxyacylglutathione hydrolase-like"/>
    <property type="match status" value="1"/>
</dbReference>
<name>K9EYG2_9LACT</name>
<comment type="catalytic activity">
    <reaction evidence="10">
        <text>Endonucleolytic cleavage of RNA, removing extra 3' nucleotides from tRNA precursor, generating 3' termini of tRNAs. A 3'-hydroxy group is left at the tRNA terminus and a 5'-phosphoryl group is left at the trailer molecule.</text>
        <dbReference type="EC" id="3.1.26.11"/>
    </reaction>
</comment>
<dbReference type="SUPFAM" id="SSF56281">
    <property type="entry name" value="Metallo-hydrolase/oxidoreductase"/>
    <property type="match status" value="1"/>
</dbReference>
<dbReference type="InterPro" id="IPR036866">
    <property type="entry name" value="RibonucZ/Hydroxyglut_hydro"/>
</dbReference>
<dbReference type="STRING" id="883081.HMPREF9698_00287"/>
<dbReference type="AlphaFoldDB" id="K9EYG2"/>
<evidence type="ECO:0000256" key="10">
    <source>
        <dbReference type="HAMAP-Rule" id="MF_01818"/>
    </source>
</evidence>
<feature type="binding site" evidence="10">
    <location>
        <position position="270"/>
    </location>
    <ligand>
        <name>Zn(2+)</name>
        <dbReference type="ChEBI" id="CHEBI:29105"/>
        <label>2</label>
        <note>catalytic</note>
    </ligand>
</feature>
<evidence type="ECO:0000256" key="2">
    <source>
        <dbReference type="ARBA" id="ARBA00012477"/>
    </source>
</evidence>
<reference evidence="11 12" key="1">
    <citation type="submission" date="2012-09" db="EMBL/GenBank/DDBJ databases">
        <title>The Genome Sequence of Alloiococcus otitis ATCC 51267.</title>
        <authorList>
            <consortium name="The Broad Institute Genome Sequencing Platform"/>
            <person name="Earl A."/>
            <person name="Ward D."/>
            <person name="Feldgarden M."/>
            <person name="Gevers D."/>
            <person name="Huys G."/>
            <person name="Walker B."/>
            <person name="Young S.K."/>
            <person name="Zeng Q."/>
            <person name="Gargeya S."/>
            <person name="Fitzgerald M."/>
            <person name="Haas B."/>
            <person name="Abouelleil A."/>
            <person name="Alvarado L."/>
            <person name="Arachchi H.M."/>
            <person name="Berlin A.M."/>
            <person name="Chapman S.B."/>
            <person name="Goldberg J."/>
            <person name="Griggs A."/>
            <person name="Gujja S."/>
            <person name="Hansen M."/>
            <person name="Howarth C."/>
            <person name="Imamovic A."/>
            <person name="Larimer J."/>
            <person name="McCowen C."/>
            <person name="Montmayeur A."/>
            <person name="Murphy C."/>
            <person name="Neiman D."/>
            <person name="Pearson M."/>
            <person name="Priest M."/>
            <person name="Roberts A."/>
            <person name="Saif S."/>
            <person name="Shea T."/>
            <person name="Sisk P."/>
            <person name="Sykes S."/>
            <person name="Wortman J."/>
            <person name="Nusbaum C."/>
            <person name="Birren B."/>
        </authorList>
    </citation>
    <scope>NUCLEOTIDE SEQUENCE [LARGE SCALE GENOMIC DNA]</scope>
    <source>
        <strain evidence="11 12">ATCC 51267</strain>
    </source>
</reference>
<feature type="binding site" evidence="10">
    <location>
        <position position="68"/>
    </location>
    <ligand>
        <name>Zn(2+)</name>
        <dbReference type="ChEBI" id="CHEBI:29105"/>
        <label>2</label>
        <note>catalytic</note>
    </ligand>
</feature>
<feature type="binding site" evidence="10">
    <location>
        <position position="141"/>
    </location>
    <ligand>
        <name>Zn(2+)</name>
        <dbReference type="ChEBI" id="CHEBI:29105"/>
        <label>1</label>
        <note>catalytic</note>
    </ligand>
</feature>
<keyword evidence="4 10" id="KW-0540">Nuclease</keyword>
<dbReference type="GO" id="GO:0042802">
    <property type="term" value="F:identical protein binding"/>
    <property type="evidence" value="ECO:0007669"/>
    <property type="project" value="UniProtKB-ARBA"/>
</dbReference>
<dbReference type="HAMAP" id="MF_01818">
    <property type="entry name" value="RNase_Z_BN"/>
    <property type="match status" value="1"/>
</dbReference>
<dbReference type="GO" id="GO:0008270">
    <property type="term" value="F:zinc ion binding"/>
    <property type="evidence" value="ECO:0007669"/>
    <property type="project" value="UniProtKB-UniRule"/>
</dbReference>
<dbReference type="PANTHER" id="PTHR46018:SF2">
    <property type="entry name" value="ZINC PHOSPHODIESTERASE ELAC PROTEIN 1"/>
    <property type="match status" value="1"/>
</dbReference>
<comment type="similarity">
    <text evidence="10">Belongs to the RNase Z family.</text>
</comment>
<feature type="binding site" evidence="10">
    <location>
        <position position="63"/>
    </location>
    <ligand>
        <name>Zn(2+)</name>
        <dbReference type="ChEBI" id="CHEBI:29105"/>
        <label>1</label>
        <note>catalytic</note>
    </ligand>
</feature>
<evidence type="ECO:0000256" key="1">
    <source>
        <dbReference type="ARBA" id="ARBA00011738"/>
    </source>
</evidence>
<evidence type="ECO:0000256" key="5">
    <source>
        <dbReference type="ARBA" id="ARBA00022723"/>
    </source>
</evidence>
<feature type="active site" description="Proton acceptor" evidence="10">
    <location>
        <position position="67"/>
    </location>
</feature>
<evidence type="ECO:0000256" key="6">
    <source>
        <dbReference type="ARBA" id="ARBA00022759"/>
    </source>
</evidence>
<feature type="binding site" evidence="10">
    <location>
        <position position="212"/>
    </location>
    <ligand>
        <name>Zn(2+)</name>
        <dbReference type="ChEBI" id="CHEBI:29105"/>
        <label>1</label>
        <note>catalytic</note>
    </ligand>
</feature>
<dbReference type="InterPro" id="IPR013471">
    <property type="entry name" value="RNase_Z/BN"/>
</dbReference>
<sequence length="309" mass="34097">MEIQFLGTGSGVPSKHRNVSSLALKLLNELNEIWLFDCGEATQHQILRTNIKPRKISKVFITHLHGDHIFGLPGFLSSRAFQGGASPLTLYGPPGIKSFVQTALTVSKTHLKFPINYVEFCDGDRVLSDDHFQVTVKKVKHGIDSFGFRIVERDKKGSLNSQALKEAGVPFGPLYGQLKAGKQVTLEDGRIINGKDYIGPDIPGRKITIIGDTRPCPNTLDLAQDADVLVHEGTFSHQEKDLAKAYNHSTSVEAARLAKEAQVQDLLLNHISARYLGPDLEEYLSQAQEIFAKTHIMHDFSSFSIPAKG</sequence>
<feature type="binding site" evidence="10">
    <location>
        <position position="65"/>
    </location>
    <ligand>
        <name>Zn(2+)</name>
        <dbReference type="ChEBI" id="CHEBI:29105"/>
        <label>1</label>
        <note>catalytic</note>
    </ligand>
</feature>
<comment type="cofactor">
    <cofactor evidence="10">
        <name>Zn(2+)</name>
        <dbReference type="ChEBI" id="CHEBI:29105"/>
    </cofactor>
    <text evidence="10">Binds 2 Zn(2+) ions.</text>
</comment>
<dbReference type="FunFam" id="3.60.15.10:FF:000002">
    <property type="entry name" value="Ribonuclease Z"/>
    <property type="match status" value="1"/>
</dbReference>
<keyword evidence="8 10" id="KW-0862">Zinc</keyword>
<dbReference type="Proteomes" id="UP000009875">
    <property type="component" value="Unassembled WGS sequence"/>
</dbReference>
<dbReference type="OrthoDB" id="9800940at2"/>
<dbReference type="EMBL" id="AGXA01000004">
    <property type="protein sequence ID" value="EKU94255.1"/>
    <property type="molecule type" value="Genomic_DNA"/>
</dbReference>
<gene>
    <name evidence="10" type="primary">rnz</name>
    <name evidence="11" type="ORF">HMPREF9698_00287</name>
</gene>
<evidence type="ECO:0000256" key="3">
    <source>
        <dbReference type="ARBA" id="ARBA00022694"/>
    </source>
</evidence>
<comment type="function">
    <text evidence="9 10">Zinc phosphodiesterase, which displays some tRNA 3'-processing endonuclease activity. Probably involved in tRNA maturation, by removing a 3'-trailer from precursor tRNA.</text>
</comment>
<dbReference type="HOGENOM" id="CLU_031317_2_0_9"/>
<dbReference type="eggNOG" id="COG1234">
    <property type="taxonomic scope" value="Bacteria"/>
</dbReference>
<feature type="binding site" evidence="10">
    <location>
        <position position="67"/>
    </location>
    <ligand>
        <name>Zn(2+)</name>
        <dbReference type="ChEBI" id="CHEBI:29105"/>
        <label>2</label>
        <note>catalytic</note>
    </ligand>
</feature>
<accession>K9EYG2</accession>
<comment type="caution">
    <text evidence="11">The sequence shown here is derived from an EMBL/GenBank/DDBJ whole genome shotgun (WGS) entry which is preliminary data.</text>
</comment>
<comment type="subunit">
    <text evidence="1 10">Homodimer.</text>
</comment>
<evidence type="ECO:0000256" key="7">
    <source>
        <dbReference type="ARBA" id="ARBA00022801"/>
    </source>
</evidence>
<dbReference type="RefSeq" id="WP_003776607.1">
    <property type="nucleotide sequence ID" value="NZ_JH992957.1"/>
</dbReference>
<feature type="binding site" evidence="10">
    <location>
        <position position="212"/>
    </location>
    <ligand>
        <name>Zn(2+)</name>
        <dbReference type="ChEBI" id="CHEBI:29105"/>
        <label>2</label>
        <note>catalytic</note>
    </ligand>
</feature>
<dbReference type="PANTHER" id="PTHR46018">
    <property type="entry name" value="ZINC PHOSPHODIESTERASE ELAC PROTEIN 1"/>
    <property type="match status" value="1"/>
</dbReference>
<keyword evidence="5 10" id="KW-0479">Metal-binding</keyword>
<dbReference type="NCBIfam" id="NF000801">
    <property type="entry name" value="PRK00055.1-3"/>
    <property type="match status" value="1"/>
</dbReference>
<organism evidence="11 12">
    <name type="scientific">Alloiococcus otitis ATCC 51267</name>
    <dbReference type="NCBI Taxonomy" id="883081"/>
    <lineage>
        <taxon>Bacteria</taxon>
        <taxon>Bacillati</taxon>
        <taxon>Bacillota</taxon>
        <taxon>Bacilli</taxon>
        <taxon>Lactobacillales</taxon>
        <taxon>Carnobacteriaceae</taxon>
        <taxon>Alloiococcus</taxon>
    </lineage>
</organism>
<keyword evidence="7 10" id="KW-0378">Hydrolase</keyword>
<evidence type="ECO:0000313" key="11">
    <source>
        <dbReference type="EMBL" id="EKU94255.1"/>
    </source>
</evidence>
<protein>
    <recommendedName>
        <fullName evidence="2 10">Ribonuclease Z</fullName>
        <shortName evidence="10">RNase Z</shortName>
        <ecNumber evidence="2 10">3.1.26.11</ecNumber>
    </recommendedName>
    <alternativeName>
        <fullName evidence="10">tRNA 3 endonuclease</fullName>
    </alternativeName>
    <alternativeName>
        <fullName evidence="10">tRNase Z</fullName>
    </alternativeName>
</protein>
<dbReference type="EC" id="3.1.26.11" evidence="2 10"/>
<proteinExistence type="inferred from homology"/>
<evidence type="ECO:0000256" key="9">
    <source>
        <dbReference type="ARBA" id="ARBA00057812"/>
    </source>
</evidence>
<evidence type="ECO:0000256" key="8">
    <source>
        <dbReference type="ARBA" id="ARBA00022833"/>
    </source>
</evidence>
<dbReference type="Pfam" id="PF23023">
    <property type="entry name" value="Anti-Pycsar_Apyc1"/>
    <property type="match status" value="1"/>
</dbReference>
<evidence type="ECO:0000313" key="12">
    <source>
        <dbReference type="Proteomes" id="UP000009875"/>
    </source>
</evidence>
<dbReference type="PATRIC" id="fig|883081.3.peg.289"/>
<keyword evidence="12" id="KW-1185">Reference proteome</keyword>
<dbReference type="NCBIfam" id="TIGR02651">
    <property type="entry name" value="RNase_Z"/>
    <property type="match status" value="1"/>
</dbReference>
<keyword evidence="3 10" id="KW-0819">tRNA processing</keyword>
<evidence type="ECO:0000256" key="4">
    <source>
        <dbReference type="ARBA" id="ARBA00022722"/>
    </source>
</evidence>
<keyword evidence="6 10" id="KW-0255">Endonuclease</keyword>
<dbReference type="CDD" id="cd07717">
    <property type="entry name" value="RNaseZ_ZiPD-like_MBL-fold"/>
    <property type="match status" value="1"/>
</dbReference>